<evidence type="ECO:0000313" key="5">
    <source>
        <dbReference type="Proteomes" id="UP000604046"/>
    </source>
</evidence>
<dbReference type="InterPro" id="IPR000571">
    <property type="entry name" value="Znf_CCCH"/>
</dbReference>
<dbReference type="Proteomes" id="UP000604046">
    <property type="component" value="Unassembled WGS sequence"/>
</dbReference>
<feature type="compositionally biased region" description="Polar residues" evidence="2">
    <location>
        <begin position="14"/>
        <end position="23"/>
    </location>
</feature>
<proteinExistence type="predicted"/>
<dbReference type="EMBL" id="CAJNDS010002634">
    <property type="protein sequence ID" value="CAE7551365.1"/>
    <property type="molecule type" value="Genomic_DNA"/>
</dbReference>
<keyword evidence="1" id="KW-0863">Zinc-finger</keyword>
<evidence type="ECO:0000256" key="2">
    <source>
        <dbReference type="SAM" id="MobiDB-lite"/>
    </source>
</evidence>
<organism evidence="4 5">
    <name type="scientific">Symbiodinium natans</name>
    <dbReference type="NCBI Taxonomy" id="878477"/>
    <lineage>
        <taxon>Eukaryota</taxon>
        <taxon>Sar</taxon>
        <taxon>Alveolata</taxon>
        <taxon>Dinophyceae</taxon>
        <taxon>Suessiales</taxon>
        <taxon>Symbiodiniaceae</taxon>
        <taxon>Symbiodinium</taxon>
    </lineage>
</organism>
<evidence type="ECO:0000313" key="4">
    <source>
        <dbReference type="EMBL" id="CAE7551365.1"/>
    </source>
</evidence>
<dbReference type="AlphaFoldDB" id="A0A812TU12"/>
<gene>
    <name evidence="4" type="ORF">SNAT2548_LOCUS30963</name>
</gene>
<keyword evidence="5" id="KW-1185">Reference proteome</keyword>
<evidence type="ECO:0000259" key="3">
    <source>
        <dbReference type="PROSITE" id="PS50103"/>
    </source>
</evidence>
<keyword evidence="1" id="KW-0479">Metal-binding</keyword>
<protein>
    <recommendedName>
        <fullName evidence="3">C3H1-type domain-containing protein</fullName>
    </recommendedName>
</protein>
<feature type="domain" description="C3H1-type" evidence="3">
    <location>
        <begin position="90"/>
        <end position="115"/>
    </location>
</feature>
<feature type="region of interest" description="Disordered" evidence="2">
    <location>
        <begin position="1"/>
        <end position="84"/>
    </location>
</feature>
<sequence>MTSDASNVPDETDAVSTPSSASTGEVLLRLIGGPHGIRSSESSDTSSRKASAEVSDPSKWTPSDGEAIASTHATRAPEQPDPHAEGTCWPCAFFLSRCGCPRGKACQYCHRHDDCERRLPHRPRKQTRDKVRRLLTVGATEDPKQCRMSCSR</sequence>
<accession>A0A812TU12</accession>
<dbReference type="GO" id="GO:0008270">
    <property type="term" value="F:zinc ion binding"/>
    <property type="evidence" value="ECO:0007669"/>
    <property type="project" value="UniProtKB-KW"/>
</dbReference>
<dbReference type="PROSITE" id="PS50103">
    <property type="entry name" value="ZF_C3H1"/>
    <property type="match status" value="1"/>
</dbReference>
<feature type="zinc finger region" description="C3H1-type" evidence="1">
    <location>
        <begin position="90"/>
        <end position="115"/>
    </location>
</feature>
<evidence type="ECO:0000256" key="1">
    <source>
        <dbReference type="PROSITE-ProRule" id="PRU00723"/>
    </source>
</evidence>
<comment type="caution">
    <text evidence="4">The sequence shown here is derived from an EMBL/GenBank/DDBJ whole genome shotgun (WGS) entry which is preliminary data.</text>
</comment>
<reference evidence="4" key="1">
    <citation type="submission" date="2021-02" db="EMBL/GenBank/DDBJ databases">
        <authorList>
            <person name="Dougan E. K."/>
            <person name="Rhodes N."/>
            <person name="Thang M."/>
            <person name="Chan C."/>
        </authorList>
    </citation>
    <scope>NUCLEOTIDE SEQUENCE</scope>
</reference>
<name>A0A812TU12_9DINO</name>
<keyword evidence="1" id="KW-0862">Zinc</keyword>